<name>A0A517YTI5_9BACT</name>
<dbReference type="InterPro" id="IPR029499">
    <property type="entry name" value="PduO-typ"/>
</dbReference>
<organism evidence="8 9">
    <name type="scientific">Poriferisphaera corsica</name>
    <dbReference type="NCBI Taxonomy" id="2528020"/>
    <lineage>
        <taxon>Bacteria</taxon>
        <taxon>Pseudomonadati</taxon>
        <taxon>Planctomycetota</taxon>
        <taxon>Phycisphaerae</taxon>
        <taxon>Phycisphaerales</taxon>
        <taxon>Phycisphaeraceae</taxon>
        <taxon>Poriferisphaera</taxon>
    </lineage>
</organism>
<evidence type="ECO:0000313" key="9">
    <source>
        <dbReference type="Proteomes" id="UP000317369"/>
    </source>
</evidence>
<dbReference type="AlphaFoldDB" id="A0A517YTI5"/>
<dbReference type="RefSeq" id="WP_145076653.1">
    <property type="nucleotide sequence ID" value="NZ_CP036425.1"/>
</dbReference>
<keyword evidence="4 6" id="KW-0547">Nucleotide-binding</keyword>
<dbReference type="UniPathway" id="UPA00148">
    <property type="reaction ID" value="UER00233"/>
</dbReference>
<evidence type="ECO:0000256" key="5">
    <source>
        <dbReference type="ARBA" id="ARBA00022840"/>
    </source>
</evidence>
<comment type="catalytic activity">
    <reaction evidence="6">
        <text>2 cob(II)alamin + reduced [electron-transfer flavoprotein] + 2 ATP = 2 adenosylcob(III)alamin + 2 triphosphate + oxidized [electron-transfer flavoprotein] + 3 H(+)</text>
        <dbReference type="Rhea" id="RHEA:28671"/>
        <dbReference type="Rhea" id="RHEA-COMP:10685"/>
        <dbReference type="Rhea" id="RHEA-COMP:10686"/>
        <dbReference type="ChEBI" id="CHEBI:15378"/>
        <dbReference type="ChEBI" id="CHEBI:16304"/>
        <dbReference type="ChEBI" id="CHEBI:18036"/>
        <dbReference type="ChEBI" id="CHEBI:18408"/>
        <dbReference type="ChEBI" id="CHEBI:30616"/>
        <dbReference type="ChEBI" id="CHEBI:57692"/>
        <dbReference type="ChEBI" id="CHEBI:58307"/>
        <dbReference type="EC" id="2.5.1.17"/>
    </reaction>
</comment>
<feature type="domain" description="Cobalamin adenosyltransferase-like" evidence="7">
    <location>
        <begin position="3"/>
        <end position="186"/>
    </location>
</feature>
<dbReference type="EMBL" id="CP036425">
    <property type="protein sequence ID" value="QDU33537.1"/>
    <property type="molecule type" value="Genomic_DNA"/>
</dbReference>
<keyword evidence="9" id="KW-1185">Reference proteome</keyword>
<evidence type="ECO:0000256" key="1">
    <source>
        <dbReference type="ARBA" id="ARBA00007487"/>
    </source>
</evidence>
<dbReference type="OrthoDB" id="9778896at2"/>
<proteinExistence type="inferred from homology"/>
<evidence type="ECO:0000256" key="3">
    <source>
        <dbReference type="ARBA" id="ARBA00022679"/>
    </source>
</evidence>
<comment type="catalytic activity">
    <reaction evidence="6">
        <text>2 cob(II)yrinate a,c diamide + reduced [electron-transfer flavoprotein] + 2 ATP = 2 adenosylcob(III)yrinate a,c-diamide + 2 triphosphate + oxidized [electron-transfer flavoprotein] + 3 H(+)</text>
        <dbReference type="Rhea" id="RHEA:11528"/>
        <dbReference type="Rhea" id="RHEA-COMP:10685"/>
        <dbReference type="Rhea" id="RHEA-COMP:10686"/>
        <dbReference type="ChEBI" id="CHEBI:15378"/>
        <dbReference type="ChEBI" id="CHEBI:18036"/>
        <dbReference type="ChEBI" id="CHEBI:30616"/>
        <dbReference type="ChEBI" id="CHEBI:57692"/>
        <dbReference type="ChEBI" id="CHEBI:58307"/>
        <dbReference type="ChEBI" id="CHEBI:58503"/>
        <dbReference type="ChEBI" id="CHEBI:58537"/>
        <dbReference type="EC" id="2.5.1.17"/>
    </reaction>
</comment>
<dbReference type="SUPFAM" id="SSF89028">
    <property type="entry name" value="Cobalamin adenosyltransferase-like"/>
    <property type="match status" value="1"/>
</dbReference>
<keyword evidence="5 6" id="KW-0067">ATP-binding</keyword>
<comment type="pathway">
    <text evidence="6">Cofactor biosynthesis; adenosylcobalamin biosynthesis; adenosylcobalamin from cob(II)yrinate a,c-diamide: step 2/7.</text>
</comment>
<dbReference type="InterPro" id="IPR036451">
    <property type="entry name" value="CblAdoTrfase-like_sf"/>
</dbReference>
<dbReference type="PANTHER" id="PTHR12213:SF0">
    <property type="entry name" value="CORRINOID ADENOSYLTRANSFERASE MMAB"/>
    <property type="match status" value="1"/>
</dbReference>
<keyword evidence="3 6" id="KW-0808">Transferase</keyword>
<comment type="similarity">
    <text evidence="1 6">Belongs to the Cob(I)alamin adenosyltransferase family.</text>
</comment>
<dbReference type="Pfam" id="PF01923">
    <property type="entry name" value="Cob_adeno_trans"/>
    <property type="match status" value="1"/>
</dbReference>
<dbReference type="InterPro" id="IPR016030">
    <property type="entry name" value="CblAdoTrfase-like"/>
</dbReference>
<sequence>MKLYTKTGDDGTTGLLGNHRIGKDALRVEAYGTSDELNAFIGHALIQCADSQDPQIKAIFTYLSQVQSRLFDLGSQLASPPIQEQDSEAETKSKIKAAQGIPTITDEIITEMEAELDRVCADLPPMKYFILPGGSELAARLHIARTVCRRTERLTVALSRIEPVDANLIKYLNRLSDLLFAYARKANQLQNIPDTPWLGRNS</sequence>
<dbReference type="KEGG" id="pcor:KS4_15870"/>
<dbReference type="GO" id="GO:0005524">
    <property type="term" value="F:ATP binding"/>
    <property type="evidence" value="ECO:0007669"/>
    <property type="project" value="UniProtKB-UniRule"/>
</dbReference>
<dbReference type="PANTHER" id="PTHR12213">
    <property type="entry name" value="CORRINOID ADENOSYLTRANSFERASE"/>
    <property type="match status" value="1"/>
</dbReference>
<dbReference type="EC" id="2.5.1.17" evidence="6"/>
<comment type="subunit">
    <text evidence="2">Homotrimer.</text>
</comment>
<reference evidence="8 9" key="1">
    <citation type="submission" date="2019-02" db="EMBL/GenBank/DDBJ databases">
        <title>Deep-cultivation of Planctomycetes and their phenomic and genomic characterization uncovers novel biology.</title>
        <authorList>
            <person name="Wiegand S."/>
            <person name="Jogler M."/>
            <person name="Boedeker C."/>
            <person name="Pinto D."/>
            <person name="Vollmers J."/>
            <person name="Rivas-Marin E."/>
            <person name="Kohn T."/>
            <person name="Peeters S.H."/>
            <person name="Heuer A."/>
            <person name="Rast P."/>
            <person name="Oberbeckmann S."/>
            <person name="Bunk B."/>
            <person name="Jeske O."/>
            <person name="Meyerdierks A."/>
            <person name="Storesund J.E."/>
            <person name="Kallscheuer N."/>
            <person name="Luecker S."/>
            <person name="Lage O.M."/>
            <person name="Pohl T."/>
            <person name="Merkel B.J."/>
            <person name="Hornburger P."/>
            <person name="Mueller R.-W."/>
            <person name="Bruemmer F."/>
            <person name="Labrenz M."/>
            <person name="Spormann A.M."/>
            <person name="Op den Camp H."/>
            <person name="Overmann J."/>
            <person name="Amann R."/>
            <person name="Jetten M.S.M."/>
            <person name="Mascher T."/>
            <person name="Medema M.H."/>
            <person name="Devos D.P."/>
            <person name="Kaster A.-K."/>
            <person name="Ovreas L."/>
            <person name="Rohde M."/>
            <person name="Galperin M.Y."/>
            <person name="Jogler C."/>
        </authorList>
    </citation>
    <scope>NUCLEOTIDE SEQUENCE [LARGE SCALE GENOMIC DNA]</scope>
    <source>
        <strain evidence="8 9">KS4</strain>
    </source>
</reference>
<evidence type="ECO:0000256" key="4">
    <source>
        <dbReference type="ARBA" id="ARBA00022741"/>
    </source>
</evidence>
<dbReference type="GO" id="GO:0009236">
    <property type="term" value="P:cobalamin biosynthetic process"/>
    <property type="evidence" value="ECO:0007669"/>
    <property type="project" value="UniProtKB-UniRule"/>
</dbReference>
<accession>A0A517YTI5</accession>
<evidence type="ECO:0000313" key="8">
    <source>
        <dbReference type="EMBL" id="QDU33537.1"/>
    </source>
</evidence>
<evidence type="ECO:0000259" key="7">
    <source>
        <dbReference type="Pfam" id="PF01923"/>
    </source>
</evidence>
<dbReference type="NCBIfam" id="TIGR00636">
    <property type="entry name" value="PduO_Nterm"/>
    <property type="match status" value="1"/>
</dbReference>
<gene>
    <name evidence="8" type="primary">yvqK</name>
    <name evidence="8" type="ORF">KS4_15870</name>
</gene>
<dbReference type="GO" id="GO:0008817">
    <property type="term" value="F:corrinoid adenosyltransferase activity"/>
    <property type="evidence" value="ECO:0007669"/>
    <property type="project" value="UniProtKB-UniRule"/>
</dbReference>
<dbReference type="Proteomes" id="UP000317369">
    <property type="component" value="Chromosome"/>
</dbReference>
<protein>
    <recommendedName>
        <fullName evidence="6">Corrinoid adenosyltransferase</fullName>
        <ecNumber evidence="6">2.5.1.17</ecNumber>
    </recommendedName>
    <alternativeName>
        <fullName evidence="6">Cob(II)alamin adenosyltransferase</fullName>
    </alternativeName>
    <alternativeName>
        <fullName evidence="6">Cob(II)yrinic acid a,c-diamide adenosyltransferase</fullName>
    </alternativeName>
    <alternativeName>
        <fullName evidence="6">Cobinamide/cobalamin adenosyltransferase</fullName>
    </alternativeName>
</protein>
<evidence type="ECO:0000256" key="6">
    <source>
        <dbReference type="RuleBase" id="RU366026"/>
    </source>
</evidence>
<evidence type="ECO:0000256" key="2">
    <source>
        <dbReference type="ARBA" id="ARBA00011233"/>
    </source>
</evidence>
<keyword evidence="6" id="KW-0169">Cobalamin biosynthesis</keyword>
<dbReference type="FunFam" id="1.20.1200.10:FF:000001">
    <property type="entry name" value="Cob(I)yrinic acid a,c-diamide adenosyltransferase"/>
    <property type="match status" value="1"/>
</dbReference>
<dbReference type="Gene3D" id="1.20.1200.10">
    <property type="entry name" value="Cobalamin adenosyltransferase-like"/>
    <property type="match status" value="1"/>
</dbReference>